<feature type="transmembrane region" description="Helical" evidence="11">
    <location>
        <begin position="473"/>
        <end position="499"/>
    </location>
</feature>
<comment type="catalytic activity">
    <reaction evidence="11">
        <text>[(1-&gt;4)-N-acetyl-beta-D-glucosaminyl](n) + UDP-N-acetyl-alpha-D-glucosamine = [(1-&gt;4)-N-acetyl-beta-D-glucosaminyl](n+1) + UDP + H(+)</text>
        <dbReference type="Rhea" id="RHEA:16637"/>
        <dbReference type="Rhea" id="RHEA-COMP:9593"/>
        <dbReference type="Rhea" id="RHEA-COMP:9595"/>
        <dbReference type="ChEBI" id="CHEBI:15378"/>
        <dbReference type="ChEBI" id="CHEBI:17029"/>
        <dbReference type="ChEBI" id="CHEBI:57705"/>
        <dbReference type="ChEBI" id="CHEBI:58223"/>
        <dbReference type="EC" id="2.4.1.16"/>
    </reaction>
</comment>
<dbReference type="Pfam" id="PF01644">
    <property type="entry name" value="Chitin_synth_1"/>
    <property type="match status" value="1"/>
</dbReference>
<keyword evidence="3 11" id="KW-1003">Cell membrane</keyword>
<comment type="function">
    <text evidence="11">Polymerizes chitin, a structural polymer of the cell wall and septum, by transferring the sugar moiety of UDP-GlcNAc to the non-reducing end of the growing chitin polymer.</text>
</comment>
<feature type="transmembrane region" description="Helical" evidence="11">
    <location>
        <begin position="593"/>
        <end position="612"/>
    </location>
</feature>
<evidence type="ECO:0000256" key="6">
    <source>
        <dbReference type="ARBA" id="ARBA00022692"/>
    </source>
</evidence>
<evidence type="ECO:0000256" key="8">
    <source>
        <dbReference type="ARBA" id="ARBA00023136"/>
    </source>
</evidence>
<name>A0A5N6TT70_ASPAV</name>
<evidence type="ECO:0000256" key="10">
    <source>
        <dbReference type="ARBA" id="ARBA00046324"/>
    </source>
</evidence>
<dbReference type="InterPro" id="IPR013616">
    <property type="entry name" value="Chitin_synth_N"/>
</dbReference>
<evidence type="ECO:0000256" key="3">
    <source>
        <dbReference type="ARBA" id="ARBA00022475"/>
    </source>
</evidence>
<reference evidence="13 14" key="1">
    <citation type="submission" date="2019-04" db="EMBL/GenBank/DDBJ databases">
        <title>Friends and foes A comparative genomics study of 23 Aspergillus species from section Flavi.</title>
        <authorList>
            <consortium name="DOE Joint Genome Institute"/>
            <person name="Kjaerbolling I."/>
            <person name="Vesth T."/>
            <person name="Frisvad J.C."/>
            <person name="Nybo J.L."/>
            <person name="Theobald S."/>
            <person name="Kildgaard S."/>
            <person name="Isbrandt T."/>
            <person name="Kuo A."/>
            <person name="Sato A."/>
            <person name="Lyhne E.K."/>
            <person name="Kogle M.E."/>
            <person name="Wiebenga A."/>
            <person name="Kun R.S."/>
            <person name="Lubbers R.J."/>
            <person name="Makela M.R."/>
            <person name="Barry K."/>
            <person name="Chovatia M."/>
            <person name="Clum A."/>
            <person name="Daum C."/>
            <person name="Haridas S."/>
            <person name="He G."/>
            <person name="LaButti K."/>
            <person name="Lipzen A."/>
            <person name="Mondo S."/>
            <person name="Riley R."/>
            <person name="Salamov A."/>
            <person name="Simmons B.A."/>
            <person name="Magnuson J.K."/>
            <person name="Henrissat B."/>
            <person name="Mortensen U.H."/>
            <person name="Larsen T.O."/>
            <person name="Devries R.P."/>
            <person name="Grigoriev I.V."/>
            <person name="Machida M."/>
            <person name="Baker S.E."/>
            <person name="Andersen M.R."/>
        </authorList>
    </citation>
    <scope>NUCLEOTIDE SEQUENCE [LARGE SCALE GENOMIC DNA]</scope>
    <source>
        <strain evidence="13 14">IBT 18842</strain>
    </source>
</reference>
<dbReference type="GO" id="GO:0005886">
    <property type="term" value="C:plasma membrane"/>
    <property type="evidence" value="ECO:0007669"/>
    <property type="project" value="UniProtKB-SubCell"/>
</dbReference>
<comment type="similarity">
    <text evidence="10">Belongs to the chitin synthase family. Class I subfamily.</text>
</comment>
<feature type="transmembrane region" description="Helical" evidence="11">
    <location>
        <begin position="618"/>
        <end position="635"/>
    </location>
</feature>
<gene>
    <name evidence="13" type="ORF">BDV25DRAFT_156075</name>
</gene>
<dbReference type="EMBL" id="ML742119">
    <property type="protein sequence ID" value="KAE8149565.1"/>
    <property type="molecule type" value="Genomic_DNA"/>
</dbReference>
<evidence type="ECO:0000256" key="11">
    <source>
        <dbReference type="RuleBase" id="RU366040"/>
    </source>
</evidence>
<evidence type="ECO:0000313" key="14">
    <source>
        <dbReference type="Proteomes" id="UP000325780"/>
    </source>
</evidence>
<dbReference type="AlphaFoldDB" id="A0A5N6TT70"/>
<dbReference type="GO" id="GO:0006031">
    <property type="term" value="P:chitin biosynthetic process"/>
    <property type="evidence" value="ECO:0007669"/>
    <property type="project" value="UniProtKB-UniRule"/>
</dbReference>
<keyword evidence="7 11" id="KW-1133">Transmembrane helix</keyword>
<dbReference type="Pfam" id="PF08407">
    <property type="entry name" value="Chitin_synth_1N"/>
    <property type="match status" value="1"/>
</dbReference>
<evidence type="ECO:0000313" key="13">
    <source>
        <dbReference type="EMBL" id="KAE8149565.1"/>
    </source>
</evidence>
<dbReference type="GO" id="GO:0071555">
    <property type="term" value="P:cell wall organization"/>
    <property type="evidence" value="ECO:0007669"/>
    <property type="project" value="UniProtKB-KW"/>
</dbReference>
<evidence type="ECO:0000256" key="9">
    <source>
        <dbReference type="ARBA" id="ARBA00023316"/>
    </source>
</evidence>
<proteinExistence type="inferred from homology"/>
<feature type="transmembrane region" description="Helical" evidence="11">
    <location>
        <begin position="713"/>
        <end position="739"/>
    </location>
</feature>
<feature type="transmembrane region" description="Helical" evidence="11">
    <location>
        <begin position="556"/>
        <end position="573"/>
    </location>
</feature>
<comment type="subcellular location">
    <subcellularLocation>
        <location evidence="1 11">Cell membrane</location>
        <topology evidence="1 11">Multi-pass membrane protein</topology>
    </subcellularLocation>
</comment>
<keyword evidence="5 11" id="KW-0808">Transferase</keyword>
<dbReference type="PANTHER" id="PTHR22914">
    <property type="entry name" value="CHITIN SYNTHASE"/>
    <property type="match status" value="1"/>
</dbReference>
<dbReference type="InterPro" id="IPR004835">
    <property type="entry name" value="Chitin_synth"/>
</dbReference>
<feature type="transmembrane region" description="Helical" evidence="11">
    <location>
        <begin position="759"/>
        <end position="779"/>
    </location>
</feature>
<evidence type="ECO:0000256" key="2">
    <source>
        <dbReference type="ARBA" id="ARBA00012543"/>
    </source>
</evidence>
<feature type="domain" description="Chitin synthase N-terminal" evidence="12">
    <location>
        <begin position="65"/>
        <end position="131"/>
    </location>
</feature>
<evidence type="ECO:0000256" key="7">
    <source>
        <dbReference type="ARBA" id="ARBA00022989"/>
    </source>
</evidence>
<feature type="transmembrane region" description="Helical" evidence="11">
    <location>
        <begin position="511"/>
        <end position="536"/>
    </location>
</feature>
<dbReference type="GO" id="GO:0004100">
    <property type="term" value="F:chitin synthase activity"/>
    <property type="evidence" value="ECO:0007669"/>
    <property type="project" value="UniProtKB-UniRule"/>
</dbReference>
<dbReference type="GO" id="GO:0030428">
    <property type="term" value="C:cell septum"/>
    <property type="evidence" value="ECO:0007669"/>
    <property type="project" value="TreeGrafter"/>
</dbReference>
<dbReference type="EC" id="2.4.1.16" evidence="2 11"/>
<evidence type="ECO:0000256" key="4">
    <source>
        <dbReference type="ARBA" id="ARBA00022676"/>
    </source>
</evidence>
<dbReference type="PANTHER" id="PTHR22914:SF9">
    <property type="entry name" value="CHITIN SYNTHASE 1"/>
    <property type="match status" value="1"/>
</dbReference>
<organism evidence="13 14">
    <name type="scientific">Aspergillus avenaceus</name>
    <dbReference type="NCBI Taxonomy" id="36643"/>
    <lineage>
        <taxon>Eukaryota</taxon>
        <taxon>Fungi</taxon>
        <taxon>Dikarya</taxon>
        <taxon>Ascomycota</taxon>
        <taxon>Pezizomycotina</taxon>
        <taxon>Eurotiomycetes</taxon>
        <taxon>Eurotiomycetidae</taxon>
        <taxon>Eurotiales</taxon>
        <taxon>Aspergillaceae</taxon>
        <taxon>Aspergillus</taxon>
        <taxon>Aspergillus subgen. Circumdati</taxon>
    </lineage>
</organism>
<evidence type="ECO:0000256" key="1">
    <source>
        <dbReference type="ARBA" id="ARBA00004651"/>
    </source>
</evidence>
<dbReference type="OrthoDB" id="26569at2759"/>
<keyword evidence="14" id="KW-1185">Reference proteome</keyword>
<keyword evidence="6 11" id="KW-0812">Transmembrane</keyword>
<keyword evidence="8 11" id="KW-0472">Membrane</keyword>
<accession>A0A5N6TT70</accession>
<keyword evidence="9 11" id="KW-0961">Cell wall biogenesis/degradation</keyword>
<evidence type="ECO:0000256" key="5">
    <source>
        <dbReference type="ARBA" id="ARBA00022679"/>
    </source>
</evidence>
<protein>
    <recommendedName>
        <fullName evidence="2 11">Chitin synthase</fullName>
        <ecNumber evidence="2 11">2.4.1.16</ecNumber>
    </recommendedName>
</protein>
<sequence length="794" mass="90606">MYIIKTDDEAWEAPISHHGPHYIEYNPDNISAVIHDAHSEPTEEKDDSSQEPQPYILIRRQKPVHDVGLSKGNLVLNWPIPRRILDTDSSIIRDDEFTHLRYTAVTCEPVEFRSAQFTLRQQLFPVPRHTEILVVVSLKDEDAWSLNQTIESLCNSIDHICSMTSEKMWQHEGWKKIVVCVVGDGRSVVKPRTKAALASLGVYQDGIARESVVGKEVTAHIYEHTTQIRVEWEDSRQVSLKLAARMPIQMLFCLKEQSRGRVDTLDWVIRAFGNVIEPTMCVFLDPGTIVKKEALYHLWRALESEPLCAAACGQMEIRFSLKSFFSNPLPMVYHFEQKWNSVVDQPFASVIGFAKVMPSGMSAYRYLALHNDDGPISRYLAGAAATDSIGSRFRSQLAGSAMFPLEILTQRHYRWLLRYVRASETVPGIPYRIGHFLEWQQETNKRDFYASVYGIANLFSILRCQHSILRKSLVVFSLLHHVLELVMLWFSIGNLYAIFHLLSAYLCAPDLAGNAGFVIGRILTWFYWLALFISIIQSFSSRPSATPARLHLSLSFFWAVVGVWILFAFIYIAARTTSFNTTSYNATVSNMRFFICILPLPLIYAMGLLIFTFSLEPWHMLISWLVYTLFLPFKINHTNTYLLHSIETLFSNPMQEPDLPEKLPAVTSIGGRIRFGDGDLDIDDAAIDAKWYSNVMKFAAPPARHREKRDPGVILRTVVLSTWVFSNFAIAGLVTNLLGPGWDYRRGKKFAEDVNMESGTIYIGVVLWGVSWLVMVKWMGGLWYRGRVIFDCIT</sequence>
<dbReference type="Proteomes" id="UP000325780">
    <property type="component" value="Unassembled WGS sequence"/>
</dbReference>
<keyword evidence="4 11" id="KW-0328">Glycosyltransferase</keyword>
<evidence type="ECO:0000259" key="12">
    <source>
        <dbReference type="Pfam" id="PF08407"/>
    </source>
</evidence>